<dbReference type="RefSeq" id="WP_107019463.1">
    <property type="nucleotide sequence ID" value="NZ_KZ679048.1"/>
</dbReference>
<evidence type="ECO:0000256" key="2">
    <source>
        <dbReference type="ARBA" id="ARBA00023002"/>
    </source>
</evidence>
<comment type="similarity">
    <text evidence="1">Belongs to the short-chain dehydrogenases/reductases (SDR) family.</text>
</comment>
<keyword evidence="2" id="KW-0560">Oxidoreductase</keyword>
<dbReference type="InterPro" id="IPR036291">
    <property type="entry name" value="NAD(P)-bd_dom_sf"/>
</dbReference>
<evidence type="ECO:0008006" key="6">
    <source>
        <dbReference type="Google" id="ProtNLM"/>
    </source>
</evidence>
<evidence type="ECO:0000313" key="5">
    <source>
        <dbReference type="Proteomes" id="UP000240429"/>
    </source>
</evidence>
<dbReference type="SUPFAM" id="SSF51735">
    <property type="entry name" value="NAD(P)-binding Rossmann-fold domains"/>
    <property type="match status" value="1"/>
</dbReference>
<comment type="caution">
    <text evidence="4">The sequence shown here is derived from an EMBL/GenBank/DDBJ whole genome shotgun (WGS) entry which is preliminary data.</text>
</comment>
<dbReference type="InterPro" id="IPR002347">
    <property type="entry name" value="SDR_fam"/>
</dbReference>
<dbReference type="GO" id="GO:0016020">
    <property type="term" value="C:membrane"/>
    <property type="evidence" value="ECO:0007669"/>
    <property type="project" value="TreeGrafter"/>
</dbReference>
<organism evidence="4 5">
    <name type="scientific">Streptomyces dioscori</name>
    <dbReference type="NCBI Taxonomy" id="2109333"/>
    <lineage>
        <taxon>Bacteria</taxon>
        <taxon>Bacillati</taxon>
        <taxon>Actinomycetota</taxon>
        <taxon>Actinomycetes</taxon>
        <taxon>Kitasatosporales</taxon>
        <taxon>Streptomycetaceae</taxon>
        <taxon>Streptomyces</taxon>
        <taxon>Streptomyces aurantiacus group</taxon>
    </lineage>
</organism>
<dbReference type="EMBL" id="PYBJ01000019">
    <property type="protein sequence ID" value="PSM40383.1"/>
    <property type="molecule type" value="Genomic_DNA"/>
</dbReference>
<reference evidence="4 5" key="1">
    <citation type="submission" date="2018-03" db="EMBL/GenBank/DDBJ databases">
        <title>Streptomyces dioscori sp. nov., a novel endophytic actinobacterium isolated from bulbil of Dioscorea bulbifera L.</title>
        <authorList>
            <person name="Zhikuan W."/>
        </authorList>
    </citation>
    <scope>NUCLEOTIDE SEQUENCE [LARGE SCALE GENOMIC DNA]</scope>
    <source>
        <strain evidence="4 5">A217</strain>
    </source>
</reference>
<dbReference type="Gene3D" id="3.40.50.720">
    <property type="entry name" value="NAD(P)-binding Rossmann-like Domain"/>
    <property type="match status" value="1"/>
</dbReference>
<dbReference type="PANTHER" id="PTHR44196">
    <property type="entry name" value="DEHYDROGENASE/REDUCTASE SDR FAMILY MEMBER 7B"/>
    <property type="match status" value="1"/>
</dbReference>
<evidence type="ECO:0000256" key="3">
    <source>
        <dbReference type="SAM" id="MobiDB-lite"/>
    </source>
</evidence>
<name>A0A2P8Q2B2_9ACTN</name>
<dbReference type="Pfam" id="PF00106">
    <property type="entry name" value="adh_short"/>
    <property type="match status" value="1"/>
</dbReference>
<dbReference type="GO" id="GO:0016491">
    <property type="term" value="F:oxidoreductase activity"/>
    <property type="evidence" value="ECO:0007669"/>
    <property type="project" value="UniProtKB-KW"/>
</dbReference>
<dbReference type="PANTHER" id="PTHR44196:SF1">
    <property type="entry name" value="DEHYDROGENASE_REDUCTASE SDR FAMILY MEMBER 7B"/>
    <property type="match status" value="1"/>
</dbReference>
<evidence type="ECO:0000313" key="4">
    <source>
        <dbReference type="EMBL" id="PSM40383.1"/>
    </source>
</evidence>
<evidence type="ECO:0000256" key="1">
    <source>
        <dbReference type="ARBA" id="ARBA00006484"/>
    </source>
</evidence>
<dbReference type="Proteomes" id="UP000240429">
    <property type="component" value="Unassembled WGS sequence"/>
</dbReference>
<sequence length="165" mass="17520">MGATPKPRPVARLRMSPQRPCRDDGANLGGTSRTTEPRTIVLTGASSGIGLAAAEQIAAQGNRGVLVGRDERRPATAVDRLRAVGRGSEPGYPQADFERLADVRALADHLLSTYPRSPCGRTTPALSRRPTGTPWTATRPPLRPTIWDSFSSASCCGKDCPRTGS</sequence>
<keyword evidence="5" id="KW-1185">Reference proteome</keyword>
<protein>
    <recommendedName>
        <fullName evidence="6">SDR family NAD(P)-dependent oxidoreductase</fullName>
    </recommendedName>
</protein>
<dbReference type="OrthoDB" id="3237043at2"/>
<proteinExistence type="inferred from homology"/>
<feature type="region of interest" description="Disordered" evidence="3">
    <location>
        <begin position="1"/>
        <end position="38"/>
    </location>
</feature>
<gene>
    <name evidence="4" type="ORF">C6Y14_27220</name>
</gene>
<dbReference type="AlphaFoldDB" id="A0A2P8Q2B2"/>
<accession>A0A2P8Q2B2</accession>
<feature type="region of interest" description="Disordered" evidence="3">
    <location>
        <begin position="117"/>
        <end position="146"/>
    </location>
</feature>